<organism evidence="1">
    <name type="scientific">Tanacetum cinerariifolium</name>
    <name type="common">Dalmatian daisy</name>
    <name type="synonym">Chrysanthemum cinerariifolium</name>
    <dbReference type="NCBI Taxonomy" id="118510"/>
    <lineage>
        <taxon>Eukaryota</taxon>
        <taxon>Viridiplantae</taxon>
        <taxon>Streptophyta</taxon>
        <taxon>Embryophyta</taxon>
        <taxon>Tracheophyta</taxon>
        <taxon>Spermatophyta</taxon>
        <taxon>Magnoliopsida</taxon>
        <taxon>eudicotyledons</taxon>
        <taxon>Gunneridae</taxon>
        <taxon>Pentapetalae</taxon>
        <taxon>asterids</taxon>
        <taxon>campanulids</taxon>
        <taxon>Asterales</taxon>
        <taxon>Asteraceae</taxon>
        <taxon>Asteroideae</taxon>
        <taxon>Anthemideae</taxon>
        <taxon>Anthemidinae</taxon>
        <taxon>Tanacetum</taxon>
    </lineage>
</organism>
<gene>
    <name evidence="1" type="ORF">Tci_509446</name>
</gene>
<keyword evidence="1" id="KW-0808">Transferase</keyword>
<sequence>MSRIQAWKEVVEKVKARLSRWKMKTLSIGGRLTLLKLVLGCLPIFHMSIFKVPSKVLHELESLRGHLFNGHEAGSNKASWVKWDSVLVDKDRGISSVESAIHGDDGNVSMNNKFVVNSCWSYIIKEVRLLADR</sequence>
<dbReference type="PANTHER" id="PTHR33116">
    <property type="entry name" value="REVERSE TRANSCRIPTASE ZINC-BINDING DOMAIN-CONTAINING PROTEIN-RELATED-RELATED"/>
    <property type="match status" value="1"/>
</dbReference>
<dbReference type="PANTHER" id="PTHR33116:SF79">
    <property type="entry name" value="REVERSE TRANSCRIPTASE DOMAIN, ZINC FINGER, CCHC-TYPE-RELATED"/>
    <property type="match status" value="1"/>
</dbReference>
<dbReference type="AlphaFoldDB" id="A0A699I9Q4"/>
<reference evidence="1" key="1">
    <citation type="journal article" date="2019" name="Sci. Rep.">
        <title>Draft genome of Tanacetum cinerariifolium, the natural source of mosquito coil.</title>
        <authorList>
            <person name="Yamashiro T."/>
            <person name="Shiraishi A."/>
            <person name="Satake H."/>
            <person name="Nakayama K."/>
        </authorList>
    </citation>
    <scope>NUCLEOTIDE SEQUENCE</scope>
</reference>
<name>A0A699I9Q4_TANCI</name>
<evidence type="ECO:0000313" key="1">
    <source>
        <dbReference type="EMBL" id="GEZ37473.1"/>
    </source>
</evidence>
<keyword evidence="1" id="KW-0695">RNA-directed DNA polymerase</keyword>
<dbReference type="EMBL" id="BKCJ010271350">
    <property type="protein sequence ID" value="GEZ37473.1"/>
    <property type="molecule type" value="Genomic_DNA"/>
</dbReference>
<accession>A0A699I9Q4</accession>
<protein>
    <submittedName>
        <fullName evidence="1">RNA-directed DNA polymerase, eukaryota</fullName>
    </submittedName>
</protein>
<proteinExistence type="predicted"/>
<comment type="caution">
    <text evidence="1">The sequence shown here is derived from an EMBL/GenBank/DDBJ whole genome shotgun (WGS) entry which is preliminary data.</text>
</comment>
<keyword evidence="1" id="KW-0548">Nucleotidyltransferase</keyword>
<dbReference type="GO" id="GO:0003964">
    <property type="term" value="F:RNA-directed DNA polymerase activity"/>
    <property type="evidence" value="ECO:0007669"/>
    <property type="project" value="UniProtKB-KW"/>
</dbReference>